<dbReference type="InterPro" id="IPR011202">
    <property type="entry name" value="UCP014677"/>
</dbReference>
<accession>A0A443LIH0</accession>
<protein>
    <submittedName>
        <fullName evidence="1">Uncharacterized protein</fullName>
    </submittedName>
</protein>
<dbReference type="EMBL" id="SAXH01000002">
    <property type="protein sequence ID" value="RWR48971.1"/>
    <property type="molecule type" value="Genomic_DNA"/>
</dbReference>
<proteinExistence type="predicted"/>
<dbReference type="PIRSF" id="PIRSF014677">
    <property type="entry name" value="UCP014677"/>
    <property type="match status" value="1"/>
</dbReference>
<dbReference type="RefSeq" id="WP_128267514.1">
    <property type="nucleotide sequence ID" value="NZ_JACCJA010000001.1"/>
</dbReference>
<organism evidence="1 2">
    <name type="scientific">Lactococcus lactis</name>
    <dbReference type="NCBI Taxonomy" id="1358"/>
    <lineage>
        <taxon>Bacteria</taxon>
        <taxon>Bacillati</taxon>
        <taxon>Bacillota</taxon>
        <taxon>Bacilli</taxon>
        <taxon>Lactobacillales</taxon>
        <taxon>Streptococcaceae</taxon>
        <taxon>Lactococcus</taxon>
    </lineage>
</organism>
<evidence type="ECO:0000313" key="2">
    <source>
        <dbReference type="Proteomes" id="UP000285859"/>
    </source>
</evidence>
<name>A0A443LIH0_9LACT</name>
<dbReference type="AlphaFoldDB" id="A0A443LIH0"/>
<evidence type="ECO:0000313" key="1">
    <source>
        <dbReference type="EMBL" id="RWR48971.1"/>
    </source>
</evidence>
<comment type="caution">
    <text evidence="1">The sequence shown here is derived from an EMBL/GenBank/DDBJ whole genome shotgun (WGS) entry which is preliminary data.</text>
</comment>
<dbReference type="Proteomes" id="UP000285859">
    <property type="component" value="Unassembled WGS sequence"/>
</dbReference>
<dbReference type="Pfam" id="PF13289">
    <property type="entry name" value="SIR2_2"/>
    <property type="match status" value="1"/>
</dbReference>
<reference evidence="1 2" key="1">
    <citation type="submission" date="2019-01" db="EMBL/GenBank/DDBJ databases">
        <title>Whole genome sequence of Lactococcus lactis isolated from cow milk.</title>
        <authorList>
            <person name="Sundararaman A."/>
            <person name="Tamang J.-P."/>
            <person name="Halami P."/>
        </authorList>
    </citation>
    <scope>NUCLEOTIDE SEQUENCE [LARGE SCALE GENOMIC DNA]</scope>
    <source>
        <strain evidence="1 2">C2D</strain>
    </source>
</reference>
<gene>
    <name evidence="1" type="ORF">EO246_01425</name>
</gene>
<sequence length="471" mass="54790">MSKYLTLVHFEIYLRIAQILEKDIDNAFYERKLKIENIEIEQAHSGLLSPFKQCVANVFSGLIKKEKMDDEIKSFAQMLVKARFIVTTNYDNFIEECFNLLNKSVKVNVGNKGLFIKTNDYGELYKIHGSIKDINSICITEKDYKQNESKLAIVNAKILSNLTEAPILFLGYSLTDENIRSLLSDYSENIPYDLQEAAARIGVVEYKKGEQSIQDVVSSIPDLGMHYTKISTDNYKEIYDTVSKIEQGYLPSEIAKYEGLFRKIIEVKGQENQLQSVLASFVDISQTTSEDLKNKNIVVAFGDDKYIYKIPSYVDYIKEYFNSKNEMPLEIALTFLTNQSMRTDIPFNKYLSRINDLIENAKRDKYIHKLTKWEKKYKESGLDNFIEISKTKVSKMYLQSLKTAHSPQEVYDLTGIKEYSKIYYIISNIRDFDETEIRTFINNILEKKSDNSLNKTEYRKLFMAYCLLIER</sequence>